<protein>
    <submittedName>
        <fullName evidence="1">DUF6278 family protein</fullName>
    </submittedName>
</protein>
<dbReference type="RefSeq" id="WP_043254193.1">
    <property type="nucleotide sequence ID" value="NZ_JAVRER010000034.1"/>
</dbReference>
<name>A0ABD5E8X0_9ACTN</name>
<dbReference type="AlphaFoldDB" id="A0ABD5E8X0"/>
<dbReference type="EMBL" id="JAVRER010000034">
    <property type="protein sequence ID" value="MDT0417871.1"/>
    <property type="molecule type" value="Genomic_DNA"/>
</dbReference>
<gene>
    <name evidence="1" type="ORF">RM574_20525</name>
</gene>
<accession>A0ABD5E8X0</accession>
<sequence>MDGPPRPVGELLEQDPRAAVELFAECELLRAEAAEAGVVLDDSPESLEALDQLLPRWRSDPELLDHLGNDAGFYLGTVVARTVPGAVWRLGGDGTPVVLLPSGRELAVVEDGLSWAESGAPELSQVYGEVSEG</sequence>
<evidence type="ECO:0000313" key="2">
    <source>
        <dbReference type="Proteomes" id="UP001183607"/>
    </source>
</evidence>
<dbReference type="InterPro" id="IPR046245">
    <property type="entry name" value="DUF6278"/>
</dbReference>
<reference evidence="2" key="1">
    <citation type="submission" date="2023-07" db="EMBL/GenBank/DDBJ databases">
        <title>30 novel species of actinomycetes from the DSMZ collection.</title>
        <authorList>
            <person name="Nouioui I."/>
        </authorList>
    </citation>
    <scope>NUCLEOTIDE SEQUENCE [LARGE SCALE GENOMIC DNA]</scope>
    <source>
        <strain evidence="2">DSM 41982</strain>
    </source>
</reference>
<dbReference type="Proteomes" id="UP001183607">
    <property type="component" value="Unassembled WGS sequence"/>
</dbReference>
<evidence type="ECO:0000313" key="1">
    <source>
        <dbReference type="EMBL" id="MDT0417871.1"/>
    </source>
</evidence>
<comment type="caution">
    <text evidence="1">The sequence shown here is derived from an EMBL/GenBank/DDBJ whole genome shotgun (WGS) entry which is preliminary data.</text>
</comment>
<proteinExistence type="predicted"/>
<dbReference type="Pfam" id="PF19794">
    <property type="entry name" value="DUF6278"/>
    <property type="match status" value="1"/>
</dbReference>
<organism evidence="1 2">
    <name type="scientific">Streptomyces evansiae</name>
    <dbReference type="NCBI Taxonomy" id="3075535"/>
    <lineage>
        <taxon>Bacteria</taxon>
        <taxon>Bacillati</taxon>
        <taxon>Actinomycetota</taxon>
        <taxon>Actinomycetes</taxon>
        <taxon>Kitasatosporales</taxon>
        <taxon>Streptomycetaceae</taxon>
        <taxon>Streptomyces</taxon>
    </lineage>
</organism>